<evidence type="ECO:0000256" key="1">
    <source>
        <dbReference type="SAM" id="MobiDB-lite"/>
    </source>
</evidence>
<dbReference type="GO" id="GO:0006629">
    <property type="term" value="P:lipid metabolic process"/>
    <property type="evidence" value="ECO:0007669"/>
    <property type="project" value="InterPro"/>
</dbReference>
<protein>
    <recommendedName>
        <fullName evidence="3">GP-PDE domain-containing protein</fullName>
    </recommendedName>
</protein>
<evidence type="ECO:0000256" key="2">
    <source>
        <dbReference type="SAM" id="SignalP"/>
    </source>
</evidence>
<comment type="caution">
    <text evidence="4">The sequence shown here is derived from an EMBL/GenBank/DDBJ whole genome shotgun (WGS) entry which is preliminary data.</text>
</comment>
<accession>A0A8J3BVQ2</accession>
<dbReference type="InterPro" id="IPR030395">
    <property type="entry name" value="GP_PDE_dom"/>
</dbReference>
<dbReference type="EMBL" id="BMMX01000003">
    <property type="protein sequence ID" value="GGK81733.1"/>
    <property type="molecule type" value="Genomic_DNA"/>
</dbReference>
<feature type="region of interest" description="Disordered" evidence="1">
    <location>
        <begin position="32"/>
        <end position="53"/>
    </location>
</feature>
<keyword evidence="2" id="KW-0732">Signal</keyword>
<feature type="domain" description="GP-PDE" evidence="3">
    <location>
        <begin position="39"/>
        <end position="316"/>
    </location>
</feature>
<dbReference type="PANTHER" id="PTHR46211">
    <property type="entry name" value="GLYCEROPHOSPHORYL DIESTER PHOSPHODIESTERASE"/>
    <property type="match status" value="1"/>
</dbReference>
<keyword evidence="5" id="KW-1185">Reference proteome</keyword>
<dbReference type="RefSeq" id="WP_189078315.1">
    <property type="nucleotide sequence ID" value="NZ_BMMX01000003.1"/>
</dbReference>
<feature type="signal peptide" evidence="2">
    <location>
        <begin position="1"/>
        <end position="20"/>
    </location>
</feature>
<dbReference type="Proteomes" id="UP000656042">
    <property type="component" value="Unassembled WGS sequence"/>
</dbReference>
<reference evidence="4" key="2">
    <citation type="submission" date="2020-09" db="EMBL/GenBank/DDBJ databases">
        <authorList>
            <person name="Sun Q."/>
            <person name="Zhou Y."/>
        </authorList>
    </citation>
    <scope>NUCLEOTIDE SEQUENCE</scope>
    <source>
        <strain evidence="4">CGMCC 4.7299</strain>
    </source>
</reference>
<dbReference type="Gene3D" id="3.20.20.190">
    <property type="entry name" value="Phosphatidylinositol (PI) phosphodiesterase"/>
    <property type="match status" value="1"/>
</dbReference>
<dbReference type="Pfam" id="PF03009">
    <property type="entry name" value="GDPD"/>
    <property type="match status" value="1"/>
</dbReference>
<gene>
    <name evidence="4" type="ORF">GCM10012284_14710</name>
</gene>
<dbReference type="AlphaFoldDB" id="A0A8J3BVQ2"/>
<evidence type="ECO:0000313" key="5">
    <source>
        <dbReference type="Proteomes" id="UP000656042"/>
    </source>
</evidence>
<dbReference type="SUPFAM" id="SSF51695">
    <property type="entry name" value="PLC-like phosphodiesterases"/>
    <property type="match status" value="1"/>
</dbReference>
<reference evidence="4" key="1">
    <citation type="journal article" date="2014" name="Int. J. Syst. Evol. Microbiol.">
        <title>Complete genome sequence of Corynebacterium casei LMG S-19264T (=DSM 44701T), isolated from a smear-ripened cheese.</title>
        <authorList>
            <consortium name="US DOE Joint Genome Institute (JGI-PGF)"/>
            <person name="Walter F."/>
            <person name="Albersmeier A."/>
            <person name="Kalinowski J."/>
            <person name="Ruckert C."/>
        </authorList>
    </citation>
    <scope>NUCLEOTIDE SEQUENCE</scope>
    <source>
        <strain evidence="4">CGMCC 4.7299</strain>
    </source>
</reference>
<dbReference type="GO" id="GO:0008081">
    <property type="term" value="F:phosphoric diester hydrolase activity"/>
    <property type="evidence" value="ECO:0007669"/>
    <property type="project" value="InterPro"/>
</dbReference>
<dbReference type="InterPro" id="IPR017946">
    <property type="entry name" value="PLC-like_Pdiesterase_TIM-brl"/>
</dbReference>
<name>A0A8J3BVQ2_9ACTN</name>
<evidence type="ECO:0000313" key="4">
    <source>
        <dbReference type="EMBL" id="GGK81733.1"/>
    </source>
</evidence>
<organism evidence="4 5">
    <name type="scientific">Mangrovihabitans endophyticus</name>
    <dbReference type="NCBI Taxonomy" id="1751298"/>
    <lineage>
        <taxon>Bacteria</taxon>
        <taxon>Bacillati</taxon>
        <taxon>Actinomycetota</taxon>
        <taxon>Actinomycetes</taxon>
        <taxon>Micromonosporales</taxon>
        <taxon>Micromonosporaceae</taxon>
        <taxon>Mangrovihabitans</taxon>
    </lineage>
</organism>
<evidence type="ECO:0000259" key="3">
    <source>
        <dbReference type="PROSITE" id="PS51704"/>
    </source>
</evidence>
<feature type="chain" id="PRO_5039349442" description="GP-PDE domain-containing protein" evidence="2">
    <location>
        <begin position="21"/>
        <end position="331"/>
    </location>
</feature>
<dbReference type="PANTHER" id="PTHR46211:SF14">
    <property type="entry name" value="GLYCEROPHOSPHODIESTER PHOSPHODIESTERASE"/>
    <property type="match status" value="1"/>
</dbReference>
<sequence length="331" mass="35658">MTLIGLMRAAAISMCLIGIAVTTDSSAVSARSGASRHQARDVAHQGGENEAPSNTMYAFRHAVAVGADMLEMDVESTSDDVLVAIHDAGVDRTTDGTGLVRDMTYRQVHTLDAAYNFIPGQSAVPGQPAEAYTLRGVRTHDRRPPRGYRADDFAVPSMREVLTTFRHVPLSVEIKGTTDADTESFLHNARLLAALVHRMHRTRDIVVTSFNDDALAEFHRLAPAVALAPGRAGLTAYFLAGVKPIDGTSVLQVPVRFAGIPVATSEFVARAHADGYAVQVWFSGTAPENATTYNQILDTGADGLIASWPTLLERVLDERRHPRPSPPHTAT</sequence>
<proteinExistence type="predicted"/>
<dbReference type="PROSITE" id="PS51704">
    <property type="entry name" value="GP_PDE"/>
    <property type="match status" value="1"/>
</dbReference>